<dbReference type="EMBL" id="PHFL01000058">
    <property type="protein sequence ID" value="RFM23794.1"/>
    <property type="molecule type" value="Genomic_DNA"/>
</dbReference>
<dbReference type="InterPro" id="IPR036869">
    <property type="entry name" value="J_dom_sf"/>
</dbReference>
<feature type="domain" description="J" evidence="1">
    <location>
        <begin position="107"/>
        <end position="170"/>
    </location>
</feature>
<dbReference type="InterPro" id="IPR050817">
    <property type="entry name" value="DjlA_DnaK_co-chaperone"/>
</dbReference>
<dbReference type="SMART" id="SM00271">
    <property type="entry name" value="DnaJ"/>
    <property type="match status" value="1"/>
</dbReference>
<dbReference type="SUPFAM" id="SSF46565">
    <property type="entry name" value="Chaperone J-domain"/>
    <property type="match status" value="1"/>
</dbReference>
<accession>A0A395M1J8</accession>
<gene>
    <name evidence="2" type="ORF">D0433_09180</name>
</gene>
<dbReference type="Proteomes" id="UP000266389">
    <property type="component" value="Unassembled WGS sequence"/>
</dbReference>
<dbReference type="PANTHER" id="PTHR24074">
    <property type="entry name" value="CO-CHAPERONE PROTEIN DJLA"/>
    <property type="match status" value="1"/>
</dbReference>
<organism evidence="2 3">
    <name type="scientific">Candidatus Thermochlorobacter aerophilus</name>
    <dbReference type="NCBI Taxonomy" id="1868324"/>
    <lineage>
        <taxon>Bacteria</taxon>
        <taxon>Pseudomonadati</taxon>
        <taxon>Chlorobiota</taxon>
        <taxon>Chlorobiia</taxon>
        <taxon>Chlorobiales</taxon>
        <taxon>Candidatus Thermochlorobacteriaceae</taxon>
        <taxon>Candidatus Thermochlorobacter</taxon>
    </lineage>
</organism>
<dbReference type="Pfam" id="PF00226">
    <property type="entry name" value="DnaJ"/>
    <property type="match status" value="1"/>
</dbReference>
<dbReference type="CDD" id="cd06257">
    <property type="entry name" value="DnaJ"/>
    <property type="match status" value="1"/>
</dbReference>
<proteinExistence type="predicted"/>
<name>A0A395M1J8_9BACT</name>
<dbReference type="AlphaFoldDB" id="A0A395M1J8"/>
<protein>
    <recommendedName>
        <fullName evidence="1">J domain-containing protein</fullName>
    </recommendedName>
</protein>
<evidence type="ECO:0000313" key="2">
    <source>
        <dbReference type="EMBL" id="RFM23794.1"/>
    </source>
</evidence>
<evidence type="ECO:0000313" key="3">
    <source>
        <dbReference type="Proteomes" id="UP000266389"/>
    </source>
</evidence>
<dbReference type="PROSITE" id="PS50076">
    <property type="entry name" value="DNAJ_2"/>
    <property type="match status" value="1"/>
</dbReference>
<dbReference type="Gene3D" id="1.10.287.110">
    <property type="entry name" value="DnaJ domain"/>
    <property type="match status" value="1"/>
</dbReference>
<evidence type="ECO:0000259" key="1">
    <source>
        <dbReference type="PROSITE" id="PS50076"/>
    </source>
</evidence>
<sequence>MSVLSRLIKVLKAYHYANLKRDRWTEAKLEELLKDIEQQYNQAREKAYYTYQSYRRAQEEKKQWQHSAHYGDEFYRQYQHTHDQRKASGSEESASYYASGIDSKIAGYYANLEIPYGSDLETVRRAWRKMVAKYHPDKFAGNPEKQQIATELTKGINRAYEELTKYLSKK</sequence>
<dbReference type="InterPro" id="IPR001623">
    <property type="entry name" value="DnaJ_domain"/>
</dbReference>
<reference evidence="2 3" key="1">
    <citation type="journal article" date="2011" name="ISME J.">
        <title>Community ecology of hot spring cyanobacterial mats: predominant populations and their functional potential.</title>
        <authorList>
            <person name="Klatt C.G."/>
            <person name="Wood J.M."/>
            <person name="Rusch D.B."/>
            <person name="Bateson M.M."/>
            <person name="Hamamura N."/>
            <person name="Heidelberg J.F."/>
            <person name="Grossman A.R."/>
            <person name="Bhaya D."/>
            <person name="Cohan F.M."/>
            <person name="Kuhl M."/>
            <person name="Bryant D.A."/>
            <person name="Ward D.M."/>
        </authorList>
    </citation>
    <scope>NUCLEOTIDE SEQUENCE [LARGE SCALE GENOMIC DNA]</scope>
    <source>
        <strain evidence="2">OS</strain>
    </source>
</reference>
<comment type="caution">
    <text evidence="2">The sequence shown here is derived from an EMBL/GenBank/DDBJ whole genome shotgun (WGS) entry which is preliminary data.</text>
</comment>